<dbReference type="EMBL" id="NBYY01000020">
    <property type="protein sequence ID" value="PCS22447.1"/>
    <property type="molecule type" value="Genomic_DNA"/>
</dbReference>
<evidence type="ECO:0000313" key="1">
    <source>
        <dbReference type="EMBL" id="PCS22447.1"/>
    </source>
</evidence>
<sequence>MEKTTHFFQCQTKKQAFCLLISEVMKIVIVLHQSGYRDFTTYYIHFVCCYLTNEFPELVSYTRMLNLMQGVLVPLCSYLTHCQARPSLISPSYRFVITDAFSDIRF</sequence>
<dbReference type="AlphaFoldDB" id="A0A2A5T2Q2"/>
<reference evidence="2" key="1">
    <citation type="submission" date="2017-04" db="EMBL/GenBank/DDBJ databases">
        <title>Genome evolution of the luminous symbionts of deep sea anglerfish.</title>
        <authorList>
            <person name="Hendry T.A."/>
        </authorList>
    </citation>
    <scope>NUCLEOTIDE SEQUENCE [LARGE SCALE GENOMIC DNA]</scope>
</reference>
<protein>
    <recommendedName>
        <fullName evidence="3">Mobile element protein</fullName>
    </recommendedName>
</protein>
<accession>A0A2A5T2Q2</accession>
<comment type="caution">
    <text evidence="1">The sequence shown here is derived from an EMBL/GenBank/DDBJ whole genome shotgun (WGS) entry which is preliminary data.</text>
</comment>
<evidence type="ECO:0008006" key="3">
    <source>
        <dbReference type="Google" id="ProtNLM"/>
    </source>
</evidence>
<evidence type="ECO:0000313" key="2">
    <source>
        <dbReference type="Proteomes" id="UP000219020"/>
    </source>
</evidence>
<keyword evidence="2" id="KW-1185">Reference proteome</keyword>
<gene>
    <name evidence="1" type="ORF">BTN49_1973</name>
</gene>
<dbReference type="Proteomes" id="UP000219020">
    <property type="component" value="Unassembled WGS sequence"/>
</dbReference>
<proteinExistence type="predicted"/>
<name>A0A2A5T2Q2_9GAMM</name>
<organism evidence="1 2">
    <name type="scientific">Candidatus Enterovibrio escicola</name>
    <dbReference type="NCBI Taxonomy" id="1927127"/>
    <lineage>
        <taxon>Bacteria</taxon>
        <taxon>Pseudomonadati</taxon>
        <taxon>Pseudomonadota</taxon>
        <taxon>Gammaproteobacteria</taxon>
        <taxon>Vibrionales</taxon>
        <taxon>Vibrionaceae</taxon>
        <taxon>Enterovibrio</taxon>
    </lineage>
</organism>